<dbReference type="InterPro" id="IPR043781">
    <property type="entry name" value="DUF5723"/>
</dbReference>
<reference evidence="4" key="1">
    <citation type="submission" date="2017-05" db="EMBL/GenBank/DDBJ databases">
        <authorList>
            <person name="Ray J."/>
            <person name="Price M."/>
            <person name="Deutschbauer A."/>
        </authorList>
    </citation>
    <scope>NUCLEOTIDE SEQUENCE [LARGE SCALE GENOMIC DNA]</scope>
    <source>
        <strain evidence="4">DSM 19842</strain>
    </source>
</reference>
<gene>
    <name evidence="3" type="ORF">CA264_20665</name>
</gene>
<feature type="chain" id="PRO_5011011254" description="DUF5723 domain-containing protein" evidence="1">
    <location>
        <begin position="21"/>
        <end position="464"/>
    </location>
</feature>
<evidence type="ECO:0000259" key="2">
    <source>
        <dbReference type="Pfam" id="PF18990"/>
    </source>
</evidence>
<dbReference type="RefSeq" id="WP_025609330.1">
    <property type="nucleotide sequence ID" value="NZ_CP021235.1"/>
</dbReference>
<dbReference type="KEGG" id="pact:CA264_20665"/>
<feature type="domain" description="DUF5723" evidence="2">
    <location>
        <begin position="68"/>
        <end position="421"/>
    </location>
</feature>
<dbReference type="STRING" id="709015.GCA_000472485_04170"/>
<name>A0A1X9YXN8_9BACT</name>
<evidence type="ECO:0000256" key="1">
    <source>
        <dbReference type="SAM" id="SignalP"/>
    </source>
</evidence>
<dbReference type="Pfam" id="PF18990">
    <property type="entry name" value="DUF5723"/>
    <property type="match status" value="1"/>
</dbReference>
<organism evidence="3 4">
    <name type="scientific">Pontibacter actiniarum</name>
    <dbReference type="NCBI Taxonomy" id="323450"/>
    <lineage>
        <taxon>Bacteria</taxon>
        <taxon>Pseudomonadati</taxon>
        <taxon>Bacteroidota</taxon>
        <taxon>Cytophagia</taxon>
        <taxon>Cytophagales</taxon>
        <taxon>Hymenobacteraceae</taxon>
        <taxon>Pontibacter</taxon>
    </lineage>
</organism>
<sequence length="464" mass="49981">MKKIFILAAALVAMKTTVQAQTELSNASAVGRGGVANTFVHDYQAIGINPANLSRGTSTLAFTFLEGGVGVSSQAFTRTSFKDFKRAADERSLFWEDRLHYAKAFTSDNVLNFGADMNTFAVSVHLPKVGGFAFSNRQRVLGHAGFNKNFAELLFMGQDAPVVKETSHSERVYAHDLFDGTEIKASWVNEWNLSYGRSIVSLPALSISAGVGYRYLQGLALYELSAVNGEVKAYSASSPVLGFDYDKYLDDPQFKYNDAGSLLSPVGRGHGFDLGLSAEVAQTVKLSVSVTDIGTMRWTENLLQGHDEGFYLDDVVNAADYDFEDVADVAQQLIDTTLAFAPVNELTTDLPTRFRAGVGAKLGSKVEVGLDYVHPLNNAPGNLSQDFVGLGVDVMPTPSLRLSTGVSTGAGEKVNLPLGITYVAPSYEFGISTRAITAPFTENNPGASFAFAFLRFRVGGEQSL</sequence>
<dbReference type="Proteomes" id="UP000266292">
    <property type="component" value="Chromosome"/>
</dbReference>
<accession>A0A1X9YXN8</accession>
<dbReference type="OrthoDB" id="9808610at2"/>
<dbReference type="EMBL" id="CP021235">
    <property type="protein sequence ID" value="ARS37648.1"/>
    <property type="molecule type" value="Genomic_DNA"/>
</dbReference>
<feature type="signal peptide" evidence="1">
    <location>
        <begin position="1"/>
        <end position="20"/>
    </location>
</feature>
<keyword evidence="1" id="KW-0732">Signal</keyword>
<protein>
    <recommendedName>
        <fullName evidence="2">DUF5723 domain-containing protein</fullName>
    </recommendedName>
</protein>
<proteinExistence type="predicted"/>
<keyword evidence="4" id="KW-1185">Reference proteome</keyword>
<evidence type="ECO:0000313" key="4">
    <source>
        <dbReference type="Proteomes" id="UP000266292"/>
    </source>
</evidence>
<evidence type="ECO:0000313" key="3">
    <source>
        <dbReference type="EMBL" id="ARS37648.1"/>
    </source>
</evidence>
<dbReference type="Gene3D" id="2.40.160.60">
    <property type="entry name" value="Outer membrane protein transport protein (OMPP1/FadL/TodX)"/>
    <property type="match status" value="1"/>
</dbReference>
<dbReference type="AlphaFoldDB" id="A0A1X9YXN8"/>